<evidence type="ECO:0000256" key="7">
    <source>
        <dbReference type="ARBA" id="ARBA00041129"/>
    </source>
</evidence>
<dbReference type="PANTHER" id="PTHR10920">
    <property type="entry name" value="RIBOSOMAL RNA METHYLTRANSFERASE"/>
    <property type="match status" value="1"/>
</dbReference>
<evidence type="ECO:0000256" key="11">
    <source>
        <dbReference type="HAMAP-Rule" id="MF_01547"/>
    </source>
</evidence>
<dbReference type="PIRSF" id="PIRSF005461">
    <property type="entry name" value="23S_rRNA_mtase"/>
    <property type="match status" value="1"/>
</dbReference>
<keyword evidence="4 11" id="KW-0949">S-adenosyl-L-methionine</keyword>
<dbReference type="Pfam" id="PF01728">
    <property type="entry name" value="FtsJ"/>
    <property type="match status" value="1"/>
</dbReference>
<keyword evidence="3 11" id="KW-0808">Transferase</keyword>
<comment type="catalytic activity">
    <reaction evidence="10 11">
        <text>uridine(2552) in 23S rRNA + S-adenosyl-L-methionine = 2'-O-methyluridine(2552) in 23S rRNA + S-adenosyl-L-homocysteine + H(+)</text>
        <dbReference type="Rhea" id="RHEA:42720"/>
        <dbReference type="Rhea" id="RHEA-COMP:10202"/>
        <dbReference type="Rhea" id="RHEA-COMP:10203"/>
        <dbReference type="ChEBI" id="CHEBI:15378"/>
        <dbReference type="ChEBI" id="CHEBI:57856"/>
        <dbReference type="ChEBI" id="CHEBI:59789"/>
        <dbReference type="ChEBI" id="CHEBI:65315"/>
        <dbReference type="ChEBI" id="CHEBI:74478"/>
        <dbReference type="EC" id="2.1.1.166"/>
    </reaction>
</comment>
<evidence type="ECO:0000313" key="15">
    <source>
        <dbReference type="Proteomes" id="UP000023755"/>
    </source>
</evidence>
<dbReference type="PANTHER" id="PTHR10920:SF18">
    <property type="entry name" value="RRNA METHYLTRANSFERASE 2, MITOCHONDRIAL"/>
    <property type="match status" value="1"/>
</dbReference>
<dbReference type="STRING" id="1286528.NHE_0526"/>
<feature type="domain" description="Ribosomal RNA methyltransferase FtsJ" evidence="13">
    <location>
        <begin position="36"/>
        <end position="211"/>
    </location>
</feature>
<feature type="active site" description="Proton acceptor" evidence="11 12">
    <location>
        <position position="167"/>
    </location>
</feature>
<reference evidence="14 15" key="1">
    <citation type="submission" date="2014-03" db="EMBL/GenBank/DDBJ databases">
        <title>Sequencing and Comparison of Genomes and Transcriptome Profiles of Human Ehrlichiosis Agents.</title>
        <authorList>
            <person name="Lin M."/>
            <person name="Daugherty S.C."/>
            <person name="Nagaraj S."/>
            <person name="Cheng Z."/>
            <person name="Xiong Q."/>
            <person name="Lin F.-Y."/>
            <person name="Sengamalay N."/>
            <person name="Ott S."/>
            <person name="Godinez A."/>
            <person name="Tallon L.J."/>
            <person name="Sadzewicz L."/>
            <person name="Fraser C.M."/>
            <person name="Dunning Hotopp J.C."/>
            <person name="Rikihisa Y."/>
        </authorList>
    </citation>
    <scope>NUCLEOTIDE SEQUENCE [LARGE SCALE GENOMIC DNA]</scope>
    <source>
        <strain evidence="14 15">Oregon</strain>
    </source>
</reference>
<dbReference type="RefSeq" id="WP_038559581.1">
    <property type="nucleotide sequence ID" value="NZ_CP007481.1"/>
</dbReference>
<gene>
    <name evidence="11" type="primary">rlmE</name>
    <name evidence="11" type="synonym">ftsJ</name>
    <name evidence="11" type="synonym">rrmJ</name>
    <name evidence="14" type="ORF">NHE_0526</name>
</gene>
<evidence type="ECO:0000313" key="14">
    <source>
        <dbReference type="EMBL" id="AHX11467.1"/>
    </source>
</evidence>
<proteinExistence type="inferred from homology"/>
<dbReference type="EC" id="2.1.1.166" evidence="6 11"/>
<comment type="similarity">
    <text evidence="11">Belongs to the class I-like SAM-binding methyltransferase superfamily. RNA methyltransferase RlmE family.</text>
</comment>
<evidence type="ECO:0000256" key="4">
    <source>
        <dbReference type="ARBA" id="ARBA00022691"/>
    </source>
</evidence>
<keyword evidence="1 11" id="KW-0698">rRNA processing</keyword>
<dbReference type="InterPro" id="IPR002877">
    <property type="entry name" value="RNA_MeTrfase_FtsJ_dom"/>
</dbReference>
<name>X5GWQ5_9RICK</name>
<evidence type="ECO:0000256" key="8">
    <source>
        <dbReference type="ARBA" id="ARBA00041995"/>
    </source>
</evidence>
<evidence type="ECO:0000256" key="10">
    <source>
        <dbReference type="ARBA" id="ARBA00048970"/>
    </source>
</evidence>
<dbReference type="InterPro" id="IPR015507">
    <property type="entry name" value="rRNA-MeTfrase_E"/>
</dbReference>
<feature type="binding site" evidence="11">
    <location>
        <position position="104"/>
    </location>
    <ligand>
        <name>S-adenosyl-L-methionine</name>
        <dbReference type="ChEBI" id="CHEBI:59789"/>
    </ligand>
</feature>
<comment type="function">
    <text evidence="5 11">Specifically methylates the uridine in position 2552 of 23S rRNA at the 2'-O position of the ribose in the fully assembled 50S ribosomal subunit.</text>
</comment>
<protein>
    <recommendedName>
        <fullName evidence="7 11">Ribosomal RNA large subunit methyltransferase E</fullName>
        <ecNumber evidence="6 11">2.1.1.166</ecNumber>
    </recommendedName>
    <alternativeName>
        <fullName evidence="9 11">23S rRNA Um2552 methyltransferase</fullName>
    </alternativeName>
    <alternativeName>
        <fullName evidence="8 11">rRNA (uridine-2'-O-)-methyltransferase</fullName>
    </alternativeName>
</protein>
<dbReference type="SUPFAM" id="SSF53335">
    <property type="entry name" value="S-adenosyl-L-methionine-dependent methyltransferases"/>
    <property type="match status" value="1"/>
</dbReference>
<keyword evidence="2 11" id="KW-0489">Methyltransferase</keyword>
<evidence type="ECO:0000259" key="13">
    <source>
        <dbReference type="Pfam" id="PF01728"/>
    </source>
</evidence>
<dbReference type="HAMAP" id="MF_01547">
    <property type="entry name" value="RNA_methyltr_E"/>
    <property type="match status" value="1"/>
</dbReference>
<dbReference type="AlphaFoldDB" id="X5GWQ5"/>
<keyword evidence="15" id="KW-1185">Reference proteome</keyword>
<dbReference type="OrthoDB" id="9790080at2"/>
<evidence type="ECO:0000256" key="1">
    <source>
        <dbReference type="ARBA" id="ARBA00022552"/>
    </source>
</evidence>
<evidence type="ECO:0000256" key="2">
    <source>
        <dbReference type="ARBA" id="ARBA00022603"/>
    </source>
</evidence>
<dbReference type="EMBL" id="CP007481">
    <property type="protein sequence ID" value="AHX11467.1"/>
    <property type="molecule type" value="Genomic_DNA"/>
</dbReference>
<dbReference type="InterPro" id="IPR029063">
    <property type="entry name" value="SAM-dependent_MTases_sf"/>
</dbReference>
<dbReference type="GO" id="GO:0005737">
    <property type="term" value="C:cytoplasm"/>
    <property type="evidence" value="ECO:0007669"/>
    <property type="project" value="UniProtKB-SubCell"/>
</dbReference>
<dbReference type="InterPro" id="IPR050082">
    <property type="entry name" value="RNA_methyltr_RlmE"/>
</dbReference>
<accession>X5GWQ5</accession>
<dbReference type="Gene3D" id="3.40.50.150">
    <property type="entry name" value="Vaccinia Virus protein VP39"/>
    <property type="match status" value="1"/>
</dbReference>
<evidence type="ECO:0000256" key="12">
    <source>
        <dbReference type="PIRSR" id="PIRSR005461-1"/>
    </source>
</evidence>
<feature type="binding site" evidence="11">
    <location>
        <position position="68"/>
    </location>
    <ligand>
        <name>S-adenosyl-L-methionine</name>
        <dbReference type="ChEBI" id="CHEBI:59789"/>
    </ligand>
</feature>
<dbReference type="GO" id="GO:0008650">
    <property type="term" value="F:rRNA (uridine-2'-O-)-methyltransferase activity"/>
    <property type="evidence" value="ECO:0007669"/>
    <property type="project" value="UniProtKB-UniRule"/>
</dbReference>
<organism evidence="14 15">
    <name type="scientific">Neorickettsia helminthoeca str. Oregon</name>
    <dbReference type="NCBI Taxonomy" id="1286528"/>
    <lineage>
        <taxon>Bacteria</taxon>
        <taxon>Pseudomonadati</taxon>
        <taxon>Pseudomonadota</taxon>
        <taxon>Alphaproteobacteria</taxon>
        <taxon>Rickettsiales</taxon>
        <taxon>Anaplasmataceae</taxon>
        <taxon>Neorickettsia</taxon>
    </lineage>
</organism>
<dbReference type="HOGENOM" id="CLU_009422_4_0_5"/>
<evidence type="ECO:0000256" key="9">
    <source>
        <dbReference type="ARBA" id="ARBA00042745"/>
    </source>
</evidence>
<evidence type="ECO:0000256" key="6">
    <source>
        <dbReference type="ARBA" id="ARBA00038861"/>
    </source>
</evidence>
<dbReference type="KEGG" id="nhm:NHE_0526"/>
<evidence type="ECO:0000256" key="5">
    <source>
        <dbReference type="ARBA" id="ARBA00037569"/>
    </source>
</evidence>
<keyword evidence="11" id="KW-0963">Cytoplasm</keyword>
<comment type="subcellular location">
    <subcellularLocation>
        <location evidence="11">Cytoplasm</location>
    </subcellularLocation>
</comment>
<sequence length="216" mass="24400">MKNRLRSPKSRKLSSNRWLYRHINDPFVRKARSDNYRSRASYKLLEINEKFTVIQKGSSVLELGSAPGGWTQVISQILDGTGRIVAADLTEMDPISGVEFLKLDIEAQASVLDEYLNSSKFDLVLSDLAPNASGSSATDSIASIRLSRVVLDYARKYLKGDGSVVMKILKGSEDEYELIRLLKKKFKKVEYFKPNSSRKASREIYLVMRGRVDQGK</sequence>
<feature type="binding site" evidence="11">
    <location>
        <position position="127"/>
    </location>
    <ligand>
        <name>S-adenosyl-L-methionine</name>
        <dbReference type="ChEBI" id="CHEBI:59789"/>
    </ligand>
</feature>
<feature type="binding site" evidence="11">
    <location>
        <position position="70"/>
    </location>
    <ligand>
        <name>S-adenosyl-L-methionine</name>
        <dbReference type="ChEBI" id="CHEBI:59789"/>
    </ligand>
</feature>
<evidence type="ECO:0000256" key="3">
    <source>
        <dbReference type="ARBA" id="ARBA00022679"/>
    </source>
</evidence>
<feature type="binding site" evidence="11">
    <location>
        <position position="88"/>
    </location>
    <ligand>
        <name>S-adenosyl-L-methionine</name>
        <dbReference type="ChEBI" id="CHEBI:59789"/>
    </ligand>
</feature>
<dbReference type="Proteomes" id="UP000023755">
    <property type="component" value="Chromosome"/>
</dbReference>